<reference evidence="1" key="1">
    <citation type="journal article" date="2015" name="Nature">
        <title>Complex archaea that bridge the gap between prokaryotes and eukaryotes.</title>
        <authorList>
            <person name="Spang A."/>
            <person name="Saw J.H."/>
            <person name="Jorgensen S.L."/>
            <person name="Zaremba-Niedzwiedzka K."/>
            <person name="Martijn J."/>
            <person name="Lind A.E."/>
            <person name="van Eijk R."/>
            <person name="Schleper C."/>
            <person name="Guy L."/>
            <person name="Ettema T.J."/>
        </authorList>
    </citation>
    <scope>NUCLEOTIDE SEQUENCE</scope>
</reference>
<dbReference type="EMBL" id="LAZR01007670">
    <property type="protein sequence ID" value="KKM83732.1"/>
    <property type="molecule type" value="Genomic_DNA"/>
</dbReference>
<proteinExistence type="predicted"/>
<organism evidence="1">
    <name type="scientific">marine sediment metagenome</name>
    <dbReference type="NCBI Taxonomy" id="412755"/>
    <lineage>
        <taxon>unclassified sequences</taxon>
        <taxon>metagenomes</taxon>
        <taxon>ecological metagenomes</taxon>
    </lineage>
</organism>
<accession>A0A0F9NR38</accession>
<comment type="caution">
    <text evidence="1">The sequence shown here is derived from an EMBL/GenBank/DDBJ whole genome shotgun (WGS) entry which is preliminary data.</text>
</comment>
<dbReference type="AlphaFoldDB" id="A0A0F9NR38"/>
<name>A0A0F9NR38_9ZZZZ</name>
<evidence type="ECO:0000313" key="1">
    <source>
        <dbReference type="EMBL" id="KKM83732.1"/>
    </source>
</evidence>
<protein>
    <submittedName>
        <fullName evidence="1">Uncharacterized protein</fullName>
    </submittedName>
</protein>
<sequence>MVKFIDIDPKDIDTTRIGRRGRVSYPILKAFMERNSKVSKLDLTGFHKNPTYLRAVLAAYVKSHQLPIKIFAAGGELHLMRLDLDNDNKSIPWDPEAQVTDGASGLERDMEAVPITASEVKKRHTKEKGATAK</sequence>
<gene>
    <name evidence="1" type="ORF">LCGC14_1306320</name>
</gene>